<sequence length="93" mass="10888">MSKKSVVWTADALRKLRAITDYIAERNPPAARRLEEAFIQCAQRIRTQPLMYRQGRIAGTREAVVHPNYLMIYQIREHQIVIVSVVHARQQYP</sequence>
<reference evidence="3 4" key="1">
    <citation type="submission" date="2017-03" db="EMBL/GenBank/DDBJ databases">
        <title>Complete genome sequence of Blastomonas fulva degrading microcsystin LR.</title>
        <authorList>
            <person name="Lee H.-g."/>
            <person name="Jin L."/>
            <person name="oh H.-M."/>
        </authorList>
    </citation>
    <scope>NUCLEOTIDE SEQUENCE [LARGE SCALE GENOMIC DNA]</scope>
    <source>
        <strain evidence="3 4">T2</strain>
    </source>
</reference>
<dbReference type="Proteomes" id="UP000258016">
    <property type="component" value="Chromosome"/>
</dbReference>
<gene>
    <name evidence="3" type="ORF">B5J99_07355</name>
</gene>
<keyword evidence="2" id="KW-1277">Toxin-antitoxin system</keyword>
<evidence type="ECO:0000313" key="4">
    <source>
        <dbReference type="Proteomes" id="UP000258016"/>
    </source>
</evidence>
<accession>A0ABN5B2T0</accession>
<dbReference type="InterPro" id="IPR035093">
    <property type="entry name" value="RelE/ParE_toxin_dom_sf"/>
</dbReference>
<dbReference type="EMBL" id="CP020083">
    <property type="protein sequence ID" value="ASR51312.1"/>
    <property type="molecule type" value="Genomic_DNA"/>
</dbReference>
<dbReference type="GeneID" id="303485398"/>
<dbReference type="NCBIfam" id="TIGR02385">
    <property type="entry name" value="RelE_StbE"/>
    <property type="match status" value="1"/>
</dbReference>
<dbReference type="Pfam" id="PF05016">
    <property type="entry name" value="ParE_toxin"/>
    <property type="match status" value="1"/>
</dbReference>
<organism evidence="3 4">
    <name type="scientific">Blastomonas fulva</name>
    <dbReference type="NCBI Taxonomy" id="1550728"/>
    <lineage>
        <taxon>Bacteria</taxon>
        <taxon>Pseudomonadati</taxon>
        <taxon>Pseudomonadota</taxon>
        <taxon>Alphaproteobacteria</taxon>
        <taxon>Sphingomonadales</taxon>
        <taxon>Sphingomonadaceae</taxon>
        <taxon>Blastomonas</taxon>
    </lineage>
</organism>
<comment type="similarity">
    <text evidence="1">Belongs to the RelE toxin family.</text>
</comment>
<dbReference type="RefSeq" id="WP_082382468.1">
    <property type="nucleotide sequence ID" value="NZ_CP020083.1"/>
</dbReference>
<proteinExistence type="inferred from homology"/>
<dbReference type="Gene3D" id="3.30.2310.20">
    <property type="entry name" value="RelE-like"/>
    <property type="match status" value="1"/>
</dbReference>
<keyword evidence="4" id="KW-1185">Reference proteome</keyword>
<dbReference type="PANTHER" id="PTHR33755:SF6">
    <property type="entry name" value="PLASMID STABILIZATION SYSTEM PROTEIN"/>
    <property type="match status" value="1"/>
</dbReference>
<name>A0ABN5B2T0_9SPHN</name>
<dbReference type="InterPro" id="IPR007712">
    <property type="entry name" value="RelE/ParE_toxin"/>
</dbReference>
<evidence type="ECO:0000313" key="3">
    <source>
        <dbReference type="EMBL" id="ASR51312.1"/>
    </source>
</evidence>
<protein>
    <submittedName>
        <fullName evidence="3">Addiction module antitoxin</fullName>
    </submittedName>
</protein>
<evidence type="ECO:0000256" key="2">
    <source>
        <dbReference type="ARBA" id="ARBA00022649"/>
    </source>
</evidence>
<dbReference type="PANTHER" id="PTHR33755">
    <property type="entry name" value="TOXIN PARE1-RELATED"/>
    <property type="match status" value="1"/>
</dbReference>
<dbReference type="InterPro" id="IPR051803">
    <property type="entry name" value="TA_system_RelE-like_toxin"/>
</dbReference>
<dbReference type="SUPFAM" id="SSF143011">
    <property type="entry name" value="RelE-like"/>
    <property type="match status" value="1"/>
</dbReference>
<evidence type="ECO:0000256" key="1">
    <source>
        <dbReference type="ARBA" id="ARBA00006226"/>
    </source>
</evidence>